<evidence type="ECO:0000313" key="2">
    <source>
        <dbReference type="Proteomes" id="UP001497680"/>
    </source>
</evidence>
<sequence>MSFPLCHEIVQIIPRRRYNNKEDARIKAGFRSRVAVEPFRFTDAGSYHNHYKQCRRLKAAATVAVNQDGTAQFTSINDAIFYAQKNAIVTVTVAAGTYNEAILVNASFAVTIVGATDVPDDYTQNQVIISTDGVPLTINTNSVKGITWRNINFVTTSTSTTAFAVSMKGTKNAFYGCQIVSAGNQAFYSNLGITLIANSYVEAVTQTFAGFLGVYVFNSTITATDTTDGVILFNKGKNAVNSTVVFDSSTITQNTSPSRLLKKQASIGVYLAAPAGNYAQGVFKNSFLSDFINPQGVYNYPSTFISVFFGEFNNRGPGSFLLNVCARIALDNLLDSSQLGPFTVAAVFANSFSPYATTDLSWIDPAVLVAINAADAADATVTQSSAATTCADTSTGTTTVPTTTTTTVDVVTQSTTSTLTVGSSTVTPSPVTTTQVSTSTASVTSTVTVTPDPLSTRTSYTTVTTTVMVTSTIAAQTTTQMTTRTTRRTITSAGPGGTTTTTATVFVTGTITPAAATTTRTVATTLVPASTVTVTGRPVTKTVVILVVVRKTVVTTTTIGGRRAKRTVDARDIQPRAVSTVTVITTISEGSTTTTTTSTATTSVAGAVTLAPSTSTVASVSTTTNTITTTTKAPQGPRQTVTSTTTSTVSSTVTVTGATATVTSTATFTRDVTVTSPGPMQTSTVQTTATTQSTLPASTATNSRTLTAFGPAVTSTVPGPTVTSRTTETSTQVVTSTVTEYNQGGGGYGGGGGPGYGGGGGPGYGGGRGGYY</sequence>
<name>A0ACC0CZ90_9PEZI</name>
<keyword evidence="1" id="KW-0456">Lyase</keyword>
<organism evidence="1 2">
    <name type="scientific">Hypoxylon rubiginosum</name>
    <dbReference type="NCBI Taxonomy" id="110542"/>
    <lineage>
        <taxon>Eukaryota</taxon>
        <taxon>Fungi</taxon>
        <taxon>Dikarya</taxon>
        <taxon>Ascomycota</taxon>
        <taxon>Pezizomycotina</taxon>
        <taxon>Sordariomycetes</taxon>
        <taxon>Xylariomycetidae</taxon>
        <taxon>Xylariales</taxon>
        <taxon>Hypoxylaceae</taxon>
        <taxon>Hypoxylon</taxon>
    </lineage>
</organism>
<dbReference type="Proteomes" id="UP001497680">
    <property type="component" value="Unassembled WGS sequence"/>
</dbReference>
<accession>A0ACC0CZ90</accession>
<protein>
    <submittedName>
        <fullName evidence="1">Pectin lyase fold/virulence factor</fullName>
    </submittedName>
</protein>
<comment type="caution">
    <text evidence="1">The sequence shown here is derived from an EMBL/GenBank/DDBJ whole genome shotgun (WGS) entry which is preliminary data.</text>
</comment>
<dbReference type="EMBL" id="MU394322">
    <property type="protein sequence ID" value="KAI6085785.1"/>
    <property type="molecule type" value="Genomic_DNA"/>
</dbReference>
<keyword evidence="2" id="KW-1185">Reference proteome</keyword>
<evidence type="ECO:0000313" key="1">
    <source>
        <dbReference type="EMBL" id="KAI6085785.1"/>
    </source>
</evidence>
<proteinExistence type="predicted"/>
<reference evidence="1 2" key="1">
    <citation type="journal article" date="2022" name="New Phytol.">
        <title>Ecological generalism drives hyperdiversity of secondary metabolite gene clusters in xylarialean endophytes.</title>
        <authorList>
            <person name="Franco M.E.E."/>
            <person name="Wisecaver J.H."/>
            <person name="Arnold A.E."/>
            <person name="Ju Y.M."/>
            <person name="Slot J.C."/>
            <person name="Ahrendt S."/>
            <person name="Moore L.P."/>
            <person name="Eastman K.E."/>
            <person name="Scott K."/>
            <person name="Konkel Z."/>
            <person name="Mondo S.J."/>
            <person name="Kuo A."/>
            <person name="Hayes R.D."/>
            <person name="Haridas S."/>
            <person name="Andreopoulos B."/>
            <person name="Riley R."/>
            <person name="LaButti K."/>
            <person name="Pangilinan J."/>
            <person name="Lipzen A."/>
            <person name="Amirebrahimi M."/>
            <person name="Yan J."/>
            <person name="Adam C."/>
            <person name="Keymanesh K."/>
            <person name="Ng V."/>
            <person name="Louie K."/>
            <person name="Northen T."/>
            <person name="Drula E."/>
            <person name="Henrissat B."/>
            <person name="Hsieh H.M."/>
            <person name="Youens-Clark K."/>
            <person name="Lutzoni F."/>
            <person name="Miadlikowska J."/>
            <person name="Eastwood D.C."/>
            <person name="Hamelin R.C."/>
            <person name="Grigoriev I.V."/>
            <person name="U'Ren J.M."/>
        </authorList>
    </citation>
    <scope>NUCLEOTIDE SEQUENCE [LARGE SCALE GENOMIC DNA]</scope>
    <source>
        <strain evidence="1 2">ER1909</strain>
    </source>
</reference>
<gene>
    <name evidence="1" type="ORF">F4821DRAFT_279107</name>
</gene>